<sequence>MESSKEAVENLASFSNFKKYIHVQRQVELELLSILEIAANSSIPQLILVCGGVGDGKSHLISYMFQKYPVLLNNFQKHNDATESFEPNKTSIDTLNDVLNAFSDEHLDEGKPEKLILAINLGALNNFIDSEKYRDHFTKLRRYVNDKKILETTILNNSYDKDEFFQFINFSDYHMFTLNNTGPKSSYIYELIYKISNQNNNNPFYNTYVENCCSCMIQDKCPVKANYEFFMDQDVIEQITQLLIETMIKQKLIISTRSLLNFIFEAIVCNQLKSVHITEYKEILSKFSFSEYIRSLTPNILF</sequence>
<dbReference type="AlphaFoldDB" id="A0A517DWR4"/>
<organism evidence="1 2">
    <name type="scientific">Sporomusa termitida</name>
    <dbReference type="NCBI Taxonomy" id="2377"/>
    <lineage>
        <taxon>Bacteria</taxon>
        <taxon>Bacillati</taxon>
        <taxon>Bacillota</taxon>
        <taxon>Negativicutes</taxon>
        <taxon>Selenomonadales</taxon>
        <taxon>Sporomusaceae</taxon>
        <taxon>Sporomusa</taxon>
    </lineage>
</organism>
<dbReference type="KEGG" id="sted:SPTER_32120"/>
<gene>
    <name evidence="1" type="ORF">SPTER_32120</name>
</gene>
<evidence type="ECO:0000313" key="1">
    <source>
        <dbReference type="EMBL" id="QDR81798.1"/>
    </source>
</evidence>
<protein>
    <submittedName>
        <fullName evidence="1">DNA phosphorothioation-dependent restriction protein DptF</fullName>
    </submittedName>
</protein>
<dbReference type="EMBL" id="CP036259">
    <property type="protein sequence ID" value="QDR81798.1"/>
    <property type="molecule type" value="Genomic_DNA"/>
</dbReference>
<reference evidence="1 2" key="1">
    <citation type="submission" date="2019-02" db="EMBL/GenBank/DDBJ databases">
        <title>Closed genome of Sporomusa termitida DSM 4440.</title>
        <authorList>
            <person name="Poehlein A."/>
            <person name="Daniel R."/>
        </authorList>
    </citation>
    <scope>NUCLEOTIDE SEQUENCE [LARGE SCALE GENOMIC DNA]</scope>
    <source>
        <strain evidence="1 2">DSM 4440</strain>
    </source>
</reference>
<keyword evidence="2" id="KW-1185">Reference proteome</keyword>
<dbReference type="Proteomes" id="UP000320776">
    <property type="component" value="Chromosome"/>
</dbReference>
<dbReference type="InterPro" id="IPR017647">
    <property type="entry name" value="Dnd_assoc_3"/>
</dbReference>
<dbReference type="REBASE" id="345429">
    <property type="entry name" value="Ste4440DptFP"/>
</dbReference>
<evidence type="ECO:0000313" key="2">
    <source>
        <dbReference type="Proteomes" id="UP000320776"/>
    </source>
</evidence>
<name>A0A517DWR4_9FIRM</name>
<dbReference type="NCBIfam" id="TIGR03238">
    <property type="entry name" value="dnd_assoc_3"/>
    <property type="match status" value="1"/>
</dbReference>
<proteinExistence type="predicted"/>
<accession>A0A517DWR4</accession>